<organism evidence="3 4">
    <name type="scientific">Saccharomycopsis crataegensis</name>
    <dbReference type="NCBI Taxonomy" id="43959"/>
    <lineage>
        <taxon>Eukaryota</taxon>
        <taxon>Fungi</taxon>
        <taxon>Dikarya</taxon>
        <taxon>Ascomycota</taxon>
        <taxon>Saccharomycotina</taxon>
        <taxon>Saccharomycetes</taxon>
        <taxon>Saccharomycopsidaceae</taxon>
        <taxon>Saccharomycopsis</taxon>
    </lineage>
</organism>
<dbReference type="GeneID" id="90073967"/>
<evidence type="ECO:0000256" key="1">
    <source>
        <dbReference type="ARBA" id="ARBA00005536"/>
    </source>
</evidence>
<name>A0AAV5QN82_9ASCO</name>
<evidence type="ECO:0000256" key="2">
    <source>
        <dbReference type="SAM" id="MobiDB-lite"/>
    </source>
</evidence>
<evidence type="ECO:0000313" key="3">
    <source>
        <dbReference type="EMBL" id="GMM35992.1"/>
    </source>
</evidence>
<dbReference type="RefSeq" id="XP_064852988.1">
    <property type="nucleotide sequence ID" value="XM_064996916.1"/>
</dbReference>
<dbReference type="FunFam" id="1.20.1260.60:FF:000002">
    <property type="entry name" value="Vacuolar protein sorting-associated protein IST1"/>
    <property type="match status" value="1"/>
</dbReference>
<dbReference type="PANTHER" id="PTHR12161:SF5">
    <property type="entry name" value="IST1 HOMOLOG"/>
    <property type="match status" value="1"/>
</dbReference>
<dbReference type="PANTHER" id="PTHR12161">
    <property type="entry name" value="IST1 FAMILY MEMBER"/>
    <property type="match status" value="1"/>
</dbReference>
<dbReference type="InterPro" id="IPR005061">
    <property type="entry name" value="Ist1"/>
</dbReference>
<sequence length="304" mass="33790">MKNDRRLTGLPIETRLKVALKMSISKLRFVQDKKTALAKQQRRSLADLLSQGKEQSARIRVENVIREDIHVELCEMLELYCELLLARISLLDSSKECDPGLEEAVKTIIYAAPHSEIKELMNVKDILGHRFGPEFYQAGINNTDDIVPKKVVDRVIVKAPSSELVSLYLKEIAQVYEVPFSELTDDEDDLDRLVEEAAALSSGDDEGGDGLRDKTPPIQVLEEVAEAPKDKLPNIINSVNAPIKVSSPAKTSENRSPSVKVPHSMDKIVSHNSSRRKSSGSTPTAPNTDIESLRQRFAALKRGL</sequence>
<dbReference type="AlphaFoldDB" id="A0AAV5QN82"/>
<accession>A0AAV5QN82</accession>
<keyword evidence="4" id="KW-1185">Reference proteome</keyword>
<feature type="region of interest" description="Disordered" evidence="2">
    <location>
        <begin position="246"/>
        <end position="293"/>
    </location>
</feature>
<dbReference type="InterPro" id="IPR042277">
    <property type="entry name" value="IST1-like"/>
</dbReference>
<dbReference type="Gene3D" id="1.20.1260.60">
    <property type="entry name" value="Vacuolar protein sorting-associated protein Ist1"/>
    <property type="match status" value="1"/>
</dbReference>
<comment type="similarity">
    <text evidence="1">Belongs to the IST1 family.</text>
</comment>
<gene>
    <name evidence="3" type="ORF">DASC09_033170</name>
</gene>
<protein>
    <submittedName>
        <fullName evidence="3">Ist1 protein</fullName>
    </submittedName>
</protein>
<evidence type="ECO:0000313" key="4">
    <source>
        <dbReference type="Proteomes" id="UP001360560"/>
    </source>
</evidence>
<proteinExistence type="inferred from homology"/>
<feature type="compositionally biased region" description="Polar residues" evidence="2">
    <location>
        <begin position="248"/>
        <end position="257"/>
    </location>
</feature>
<dbReference type="Pfam" id="PF03398">
    <property type="entry name" value="Ist1"/>
    <property type="match status" value="1"/>
</dbReference>
<dbReference type="EMBL" id="BTFZ01000011">
    <property type="protein sequence ID" value="GMM35992.1"/>
    <property type="molecule type" value="Genomic_DNA"/>
</dbReference>
<dbReference type="Proteomes" id="UP001360560">
    <property type="component" value="Unassembled WGS sequence"/>
</dbReference>
<reference evidence="3 4" key="1">
    <citation type="journal article" date="2023" name="Elife">
        <title>Identification of key yeast species and microbe-microbe interactions impacting larval growth of Drosophila in the wild.</title>
        <authorList>
            <person name="Mure A."/>
            <person name="Sugiura Y."/>
            <person name="Maeda R."/>
            <person name="Honda K."/>
            <person name="Sakurai N."/>
            <person name="Takahashi Y."/>
            <person name="Watada M."/>
            <person name="Katoh T."/>
            <person name="Gotoh A."/>
            <person name="Gotoh Y."/>
            <person name="Taniguchi I."/>
            <person name="Nakamura K."/>
            <person name="Hayashi T."/>
            <person name="Katayama T."/>
            <person name="Uemura T."/>
            <person name="Hattori Y."/>
        </authorList>
    </citation>
    <scope>NUCLEOTIDE SEQUENCE [LARGE SCALE GENOMIC DNA]</scope>
    <source>
        <strain evidence="3 4">SC-9</strain>
    </source>
</reference>
<comment type="caution">
    <text evidence="3">The sequence shown here is derived from an EMBL/GenBank/DDBJ whole genome shotgun (WGS) entry which is preliminary data.</text>
</comment>
<dbReference type="GO" id="GO:0015031">
    <property type="term" value="P:protein transport"/>
    <property type="evidence" value="ECO:0007669"/>
    <property type="project" value="InterPro"/>
</dbReference>